<dbReference type="GO" id="GO:0006508">
    <property type="term" value="P:proteolysis"/>
    <property type="evidence" value="ECO:0007669"/>
    <property type="project" value="UniProtKB-KW"/>
</dbReference>
<evidence type="ECO:0000256" key="4">
    <source>
        <dbReference type="ARBA" id="ARBA00022670"/>
    </source>
</evidence>
<dbReference type="PANTHER" id="PTHR28570">
    <property type="entry name" value="ASPARTYL AMINOPEPTIDASE"/>
    <property type="match status" value="1"/>
</dbReference>
<dbReference type="GO" id="GO:0008237">
    <property type="term" value="F:metallopeptidase activity"/>
    <property type="evidence" value="ECO:0007669"/>
    <property type="project" value="UniProtKB-KW"/>
</dbReference>
<evidence type="ECO:0000256" key="10">
    <source>
        <dbReference type="RuleBase" id="RU004387"/>
    </source>
</evidence>
<keyword evidence="7 9" id="KW-0862">Zinc</keyword>
<dbReference type="Pfam" id="PF02127">
    <property type="entry name" value="Peptidase_M18"/>
    <property type="match status" value="1"/>
</dbReference>
<dbReference type="CDD" id="cd05658">
    <property type="entry name" value="M18_DAP"/>
    <property type="match status" value="1"/>
</dbReference>
<dbReference type="PRINTS" id="PR00932">
    <property type="entry name" value="AMINO1PTASE"/>
</dbReference>
<evidence type="ECO:0000256" key="9">
    <source>
        <dbReference type="RuleBase" id="RU004386"/>
    </source>
</evidence>
<gene>
    <name evidence="11" type="ORF">DWX20_02290</name>
</gene>
<dbReference type="GO" id="GO:0008270">
    <property type="term" value="F:zinc ion binding"/>
    <property type="evidence" value="ECO:0007669"/>
    <property type="project" value="InterPro"/>
</dbReference>
<evidence type="ECO:0000256" key="6">
    <source>
        <dbReference type="ARBA" id="ARBA00022801"/>
    </source>
</evidence>
<organism evidence="11 12">
    <name type="scientific">Solobacterium moorei</name>
    <dbReference type="NCBI Taxonomy" id="102148"/>
    <lineage>
        <taxon>Bacteria</taxon>
        <taxon>Bacillati</taxon>
        <taxon>Bacillota</taxon>
        <taxon>Erysipelotrichia</taxon>
        <taxon>Erysipelotrichales</taxon>
        <taxon>Erysipelotrichaceae</taxon>
        <taxon>Solobacterium</taxon>
    </lineage>
</organism>
<comment type="cofactor">
    <cofactor evidence="1 10">
        <name>Zn(2+)</name>
        <dbReference type="ChEBI" id="CHEBI:29105"/>
    </cofactor>
</comment>
<dbReference type="EMBL" id="QRWX01000001">
    <property type="protein sequence ID" value="RGT57900.1"/>
    <property type="molecule type" value="Genomic_DNA"/>
</dbReference>
<evidence type="ECO:0000256" key="8">
    <source>
        <dbReference type="ARBA" id="ARBA00023049"/>
    </source>
</evidence>
<dbReference type="Gene3D" id="3.40.630.10">
    <property type="entry name" value="Zn peptidases"/>
    <property type="match status" value="1"/>
</dbReference>
<dbReference type="InterPro" id="IPR001948">
    <property type="entry name" value="Peptidase_M18"/>
</dbReference>
<reference evidence="11 12" key="1">
    <citation type="submission" date="2018-08" db="EMBL/GenBank/DDBJ databases">
        <title>A genome reference for cultivated species of the human gut microbiota.</title>
        <authorList>
            <person name="Zou Y."/>
            <person name="Xue W."/>
            <person name="Luo G."/>
        </authorList>
    </citation>
    <scope>NUCLEOTIDE SEQUENCE [LARGE SCALE GENOMIC DNA]</scope>
    <source>
        <strain evidence="11 12">AF18-46</strain>
    </source>
</reference>
<dbReference type="RefSeq" id="WP_118764322.1">
    <property type="nucleotide sequence ID" value="NZ_CABJCF010000001.1"/>
</dbReference>
<keyword evidence="3 9" id="KW-0031">Aminopeptidase</keyword>
<evidence type="ECO:0000256" key="2">
    <source>
        <dbReference type="ARBA" id="ARBA00008290"/>
    </source>
</evidence>
<comment type="caution">
    <text evidence="11">The sequence shown here is derived from an EMBL/GenBank/DDBJ whole genome shotgun (WGS) entry which is preliminary data.</text>
</comment>
<keyword evidence="5 9" id="KW-0479">Metal-binding</keyword>
<keyword evidence="4 9" id="KW-0645">Protease</keyword>
<dbReference type="EC" id="3.4.11.-" evidence="10"/>
<dbReference type="Proteomes" id="UP000284731">
    <property type="component" value="Unassembled WGS sequence"/>
</dbReference>
<comment type="similarity">
    <text evidence="2 9">Belongs to the peptidase M18 family.</text>
</comment>
<evidence type="ECO:0000256" key="5">
    <source>
        <dbReference type="ARBA" id="ARBA00022723"/>
    </source>
</evidence>
<dbReference type="Gene3D" id="2.30.250.10">
    <property type="entry name" value="Aminopeptidase i, Domain 2"/>
    <property type="match status" value="1"/>
</dbReference>
<dbReference type="InterPro" id="IPR023358">
    <property type="entry name" value="Peptidase_M18_dom2"/>
</dbReference>
<dbReference type="SUPFAM" id="SSF101821">
    <property type="entry name" value="Aminopeptidase/glucanase lid domain"/>
    <property type="match status" value="1"/>
</dbReference>
<keyword evidence="8 9" id="KW-0482">Metalloprotease</keyword>
<evidence type="ECO:0000256" key="3">
    <source>
        <dbReference type="ARBA" id="ARBA00022438"/>
    </source>
</evidence>
<dbReference type="GO" id="GO:0004177">
    <property type="term" value="F:aminopeptidase activity"/>
    <property type="evidence" value="ECO:0007669"/>
    <property type="project" value="UniProtKB-KW"/>
</dbReference>
<name>A0A412PIC0_9FIRM</name>
<accession>A0A412PIC0</accession>
<evidence type="ECO:0000256" key="7">
    <source>
        <dbReference type="ARBA" id="ARBA00022833"/>
    </source>
</evidence>
<dbReference type="PANTHER" id="PTHR28570:SF3">
    <property type="entry name" value="ASPARTYL AMINOPEPTIDASE"/>
    <property type="match status" value="1"/>
</dbReference>
<dbReference type="GO" id="GO:0005737">
    <property type="term" value="C:cytoplasm"/>
    <property type="evidence" value="ECO:0007669"/>
    <property type="project" value="UniProtKB-ARBA"/>
</dbReference>
<sequence length="434" mass="47607">MVDINEKLLDFLHKSPTCFHAIDEIKKILVKQGYHELSEADCWNLEIDGRYFTVRNQSSIIAFRIPTTDYKGYMIGAAHSDSPTFKVKENPEIVGNGVVKLNVEKYGGMLCAPWFDRPLSVAGRVIVKENGKLVTKLVRVDKDLLVIPNLAIHMNREANTNATYNAQVDMLPVFGTEDSKGKFMEVVAESIGVKAEDILSHDLYLYTREKGTVWGYQNEFVSAGHLDDLQCAFGSLYGFLGASDSESIPVVAIFDNEEVGSGTKQGADSTFLEDTLERIALSCGKKPEEAKRAIASSFMVSADNAHAVHPNHVEKADPINRPQMNKGIVIKYNANQKYTTDAVSAAVFKEVCAAVNVPVQTFTNRSDMAGGSTLGNISNAHVSLNTVDIGLAQLAMHSSYETAGAKDTEYLVEAMSHFFSLTLEDEGEGVFSLR</sequence>
<evidence type="ECO:0000256" key="1">
    <source>
        <dbReference type="ARBA" id="ARBA00001947"/>
    </source>
</evidence>
<protein>
    <recommendedName>
        <fullName evidence="10">M18 family aminopeptidase</fullName>
        <ecNumber evidence="10">3.4.11.-</ecNumber>
    </recommendedName>
</protein>
<dbReference type="AlphaFoldDB" id="A0A412PIC0"/>
<proteinExistence type="inferred from homology"/>
<dbReference type="SUPFAM" id="SSF53187">
    <property type="entry name" value="Zn-dependent exopeptidases"/>
    <property type="match status" value="1"/>
</dbReference>
<evidence type="ECO:0000313" key="11">
    <source>
        <dbReference type="EMBL" id="RGT57900.1"/>
    </source>
</evidence>
<evidence type="ECO:0000313" key="12">
    <source>
        <dbReference type="Proteomes" id="UP000284731"/>
    </source>
</evidence>
<keyword evidence="6 9" id="KW-0378">Hydrolase</keyword>
<dbReference type="NCBIfam" id="NF002759">
    <property type="entry name" value="PRK02813.1"/>
    <property type="match status" value="1"/>
</dbReference>